<name>A0A6G4U1R8_9ACTN</name>
<evidence type="ECO:0000256" key="1">
    <source>
        <dbReference type="SAM" id="Phobius"/>
    </source>
</evidence>
<accession>A0A6G4U1R8</accession>
<keyword evidence="1" id="KW-0812">Transmembrane</keyword>
<feature type="transmembrane region" description="Helical" evidence="1">
    <location>
        <begin position="103"/>
        <end position="126"/>
    </location>
</feature>
<sequence>MDLLVLLVVLAAATALPFGLNRLRKRAGWRRPRIVTCAVPMVAGLLLGAAVYTYGMTFGDTADPVEFCASHGVGQGRIDVHDEYPLGVRCVAPDGRGVELLPWWVNPAVLATAALFCASFVAMTGARAKKS</sequence>
<keyword evidence="3" id="KW-1185">Reference proteome</keyword>
<organism evidence="2 3">
    <name type="scientific">Streptomyces coryli</name>
    <dbReference type="NCBI Taxonomy" id="1128680"/>
    <lineage>
        <taxon>Bacteria</taxon>
        <taxon>Bacillati</taxon>
        <taxon>Actinomycetota</taxon>
        <taxon>Actinomycetes</taxon>
        <taxon>Kitasatosporales</taxon>
        <taxon>Streptomycetaceae</taxon>
        <taxon>Streptomyces</taxon>
    </lineage>
</organism>
<protein>
    <submittedName>
        <fullName evidence="2">Uncharacterized protein</fullName>
    </submittedName>
</protein>
<feature type="transmembrane region" description="Helical" evidence="1">
    <location>
        <begin position="6"/>
        <end position="23"/>
    </location>
</feature>
<keyword evidence="1" id="KW-0472">Membrane</keyword>
<feature type="transmembrane region" description="Helical" evidence="1">
    <location>
        <begin position="35"/>
        <end position="55"/>
    </location>
</feature>
<evidence type="ECO:0000313" key="3">
    <source>
        <dbReference type="Proteomes" id="UP000481583"/>
    </source>
</evidence>
<proteinExistence type="predicted"/>
<comment type="caution">
    <text evidence="2">The sequence shown here is derived from an EMBL/GenBank/DDBJ whole genome shotgun (WGS) entry which is preliminary data.</text>
</comment>
<keyword evidence="1" id="KW-1133">Transmembrane helix</keyword>
<gene>
    <name evidence="2" type="ORF">G5C51_15130</name>
</gene>
<reference evidence="2 3" key="1">
    <citation type="submission" date="2020-02" db="EMBL/GenBank/DDBJ databases">
        <title>Whole-genome analyses of novel actinobacteria.</title>
        <authorList>
            <person name="Sahin N."/>
        </authorList>
    </citation>
    <scope>NUCLEOTIDE SEQUENCE [LARGE SCALE GENOMIC DNA]</scope>
    <source>
        <strain evidence="2 3">A7024</strain>
    </source>
</reference>
<dbReference type="Proteomes" id="UP000481583">
    <property type="component" value="Unassembled WGS sequence"/>
</dbReference>
<evidence type="ECO:0000313" key="2">
    <source>
        <dbReference type="EMBL" id="NGN65227.1"/>
    </source>
</evidence>
<dbReference type="RefSeq" id="WP_165237452.1">
    <property type="nucleotide sequence ID" value="NZ_JAAKZV010000055.1"/>
</dbReference>
<dbReference type="EMBL" id="JAAKZV010000055">
    <property type="protein sequence ID" value="NGN65227.1"/>
    <property type="molecule type" value="Genomic_DNA"/>
</dbReference>
<dbReference type="AlphaFoldDB" id="A0A6G4U1R8"/>